<protein>
    <submittedName>
        <fullName evidence="1">Uncharacterized protein</fullName>
    </submittedName>
</protein>
<keyword evidence="2" id="KW-1185">Reference proteome</keyword>
<dbReference type="EMBL" id="JAWPEI010000008">
    <property type="protein sequence ID" value="KAK4717571.1"/>
    <property type="molecule type" value="Genomic_DNA"/>
</dbReference>
<proteinExistence type="predicted"/>
<evidence type="ECO:0000313" key="2">
    <source>
        <dbReference type="Proteomes" id="UP001311915"/>
    </source>
</evidence>
<name>A0AAV9KW74_9SOLN</name>
<sequence>MINESYIGHILEKVSSPAIHGHLSLAQLVKNELHVLVLDYPTKLKWAGKNRLIKLLFLKEDHNKKLTFHACVNKSFLLFLWHDDKHWFEKIFSKYEIYTGELLTSIPVVNYDRSMTDDEFVAIRIPYLKK</sequence>
<evidence type="ECO:0000313" key="1">
    <source>
        <dbReference type="EMBL" id="KAK4717571.1"/>
    </source>
</evidence>
<reference evidence="1 2" key="1">
    <citation type="submission" date="2023-10" db="EMBL/GenBank/DDBJ databases">
        <title>Genome-Wide Identification Analysis in wild type Solanum Pinnatisectum Reveals Some Genes Defensing Phytophthora Infestans.</title>
        <authorList>
            <person name="Sun C."/>
        </authorList>
    </citation>
    <scope>NUCLEOTIDE SEQUENCE [LARGE SCALE GENOMIC DNA]</scope>
    <source>
        <strain evidence="1">LQN</strain>
        <tissue evidence="1">Leaf</tissue>
    </source>
</reference>
<gene>
    <name evidence="1" type="ORF">R3W88_015909</name>
</gene>
<dbReference type="Proteomes" id="UP001311915">
    <property type="component" value="Unassembled WGS sequence"/>
</dbReference>
<organism evidence="1 2">
    <name type="scientific">Solanum pinnatisectum</name>
    <name type="common">tansyleaf nightshade</name>
    <dbReference type="NCBI Taxonomy" id="50273"/>
    <lineage>
        <taxon>Eukaryota</taxon>
        <taxon>Viridiplantae</taxon>
        <taxon>Streptophyta</taxon>
        <taxon>Embryophyta</taxon>
        <taxon>Tracheophyta</taxon>
        <taxon>Spermatophyta</taxon>
        <taxon>Magnoliopsida</taxon>
        <taxon>eudicotyledons</taxon>
        <taxon>Gunneridae</taxon>
        <taxon>Pentapetalae</taxon>
        <taxon>asterids</taxon>
        <taxon>lamiids</taxon>
        <taxon>Solanales</taxon>
        <taxon>Solanaceae</taxon>
        <taxon>Solanoideae</taxon>
        <taxon>Solaneae</taxon>
        <taxon>Solanum</taxon>
    </lineage>
</organism>
<accession>A0AAV9KW74</accession>
<comment type="caution">
    <text evidence="1">The sequence shown here is derived from an EMBL/GenBank/DDBJ whole genome shotgun (WGS) entry which is preliminary data.</text>
</comment>
<dbReference type="AlphaFoldDB" id="A0AAV9KW74"/>